<protein>
    <recommendedName>
        <fullName evidence="5">DUF3074 domain-containing protein</fullName>
    </recommendedName>
</protein>
<proteinExistence type="predicted"/>
<accession>A0A1R0GPK3</accession>
<dbReference type="EMBL" id="LSSL01003542">
    <property type="protein sequence ID" value="OLY80366.1"/>
    <property type="molecule type" value="Genomic_DNA"/>
</dbReference>
<dbReference type="EMBL" id="LSSL01005449">
    <property type="protein sequence ID" value="OLY78823.1"/>
    <property type="molecule type" value="Genomic_DNA"/>
</dbReference>
<sequence>MSMTLTPIKLSVVPEPDSPDFMDFVSNYENKCNDFMYYSSKWPIIKSKNNILIKKRARSPGDVKRWFCREVCSNDIKYDKLRQILLLGDGDVVRTKSKKGLVANKRVEAIAPGLVDVWHTLYSKRWGGGKRDFCSLIIKKEYTDSKSAQPRKLYTPASSYANLATLTENFHNMHHHHLPTISPKPPSIPLPSISPHIRKTPSASTFPRGLVRDSEPETISLKSHPVDHVNTDSSLTSFSFEPVTGLQLPPPSQLVPFNGETIIGSKKIPQSKHHLHNELTNGLSKPLSSQMPPFNSESTNGLKKSPSSQIVPFNAEQTNGLRKLSQPHHHHHHPLNEQTNGLGNLPQSQLSIHSEPINGLKNLPQSQLSLSIEPTNGSKKPQRQKSPHSKSSGPTSSKKHSSHGTSSPTPSCGNTIVRKFQVIGVPIAHPSCPKESGYTRAFIESFTEVRELANGDVEWITVQNFSPGGWLVKSVADRAYFEEMFYDCESVLSKLIKDH</sequence>
<dbReference type="AlphaFoldDB" id="A0A1R0GPK3"/>
<reference evidence="2" key="2">
    <citation type="submission" date="2017-01" db="EMBL/GenBank/DDBJ databases">
        <authorList>
            <person name="Mah S.A."/>
            <person name="Swanson W.J."/>
            <person name="Moy G.W."/>
            <person name="Vacquier V.D."/>
        </authorList>
    </citation>
    <scope>NUCLEOTIDE SEQUENCE</scope>
    <source>
        <strain evidence="2">ALG-7-W6</strain>
    </source>
</reference>
<comment type="caution">
    <text evidence="2">The sequence shown here is derived from an EMBL/GenBank/DDBJ whole genome shotgun (WGS) entry which is preliminary data.</text>
</comment>
<name>A0A1R0GPK3_9FUNG</name>
<evidence type="ECO:0008006" key="5">
    <source>
        <dbReference type="Google" id="ProtNLM"/>
    </source>
</evidence>
<evidence type="ECO:0000313" key="3">
    <source>
        <dbReference type="EMBL" id="OLY80366.1"/>
    </source>
</evidence>
<dbReference type="OrthoDB" id="6423603at2759"/>
<reference evidence="2 4" key="1">
    <citation type="journal article" date="2016" name="Mol. Biol. Evol.">
        <title>Genome-Wide Survey of Gut Fungi (Harpellales) Reveals the First Horizontally Transferred Ubiquitin Gene from a Mosquito Host.</title>
        <authorList>
            <person name="Wang Y."/>
            <person name="White M.M."/>
            <person name="Kvist S."/>
            <person name="Moncalvo J.M."/>
        </authorList>
    </citation>
    <scope>NUCLEOTIDE SEQUENCE [LARGE SCALE GENOMIC DNA]</scope>
    <source>
        <strain evidence="2 4">ALG-7-W6</strain>
    </source>
</reference>
<dbReference type="Proteomes" id="UP000187455">
    <property type="component" value="Unassembled WGS sequence"/>
</dbReference>
<evidence type="ECO:0000313" key="2">
    <source>
        <dbReference type="EMBL" id="OLY78823.1"/>
    </source>
</evidence>
<feature type="compositionally biased region" description="Polar residues" evidence="1">
    <location>
        <begin position="336"/>
        <end position="349"/>
    </location>
</feature>
<gene>
    <name evidence="3" type="ORF">AYI68_g5540</name>
    <name evidence="2" type="ORF">AYI68_g7123</name>
</gene>
<evidence type="ECO:0000313" key="4">
    <source>
        <dbReference type="Proteomes" id="UP000187455"/>
    </source>
</evidence>
<dbReference type="Gene3D" id="3.30.530.20">
    <property type="match status" value="1"/>
</dbReference>
<feature type="compositionally biased region" description="Polar residues" evidence="1">
    <location>
        <begin position="278"/>
        <end position="308"/>
    </location>
</feature>
<feature type="region of interest" description="Disordered" evidence="1">
    <location>
        <begin position="267"/>
        <end position="308"/>
    </location>
</feature>
<feature type="region of interest" description="Disordered" evidence="1">
    <location>
        <begin position="323"/>
        <end position="349"/>
    </location>
</feature>
<organism evidence="2 4">
    <name type="scientific">Smittium mucronatum</name>
    <dbReference type="NCBI Taxonomy" id="133383"/>
    <lineage>
        <taxon>Eukaryota</taxon>
        <taxon>Fungi</taxon>
        <taxon>Fungi incertae sedis</taxon>
        <taxon>Zoopagomycota</taxon>
        <taxon>Kickxellomycotina</taxon>
        <taxon>Harpellomycetes</taxon>
        <taxon>Harpellales</taxon>
        <taxon>Legeriomycetaceae</taxon>
        <taxon>Smittium</taxon>
    </lineage>
</organism>
<feature type="region of interest" description="Disordered" evidence="1">
    <location>
        <begin position="370"/>
        <end position="413"/>
    </location>
</feature>
<dbReference type="SUPFAM" id="SSF55961">
    <property type="entry name" value="Bet v1-like"/>
    <property type="match status" value="1"/>
</dbReference>
<feature type="compositionally biased region" description="Polar residues" evidence="1">
    <location>
        <begin position="370"/>
        <end position="379"/>
    </location>
</feature>
<keyword evidence="4" id="KW-1185">Reference proteome</keyword>
<dbReference type="InterPro" id="IPR023393">
    <property type="entry name" value="START-like_dom_sf"/>
</dbReference>
<evidence type="ECO:0000256" key="1">
    <source>
        <dbReference type="SAM" id="MobiDB-lite"/>
    </source>
</evidence>